<evidence type="ECO:0000313" key="1">
    <source>
        <dbReference type="EMBL" id="UPL02776.1"/>
    </source>
</evidence>
<dbReference type="Proteomes" id="UP000830768">
    <property type="component" value="Chromosome 12"/>
</dbReference>
<sequence length="237" mass="25670">MSNPAPNAGDTSPLTVERPNSDETITPTTTTTEDSAQLGAPSAPRRYALPTDWGQDKEKIRQLYLVEDKTLAKVMEIMARDHGHNGRHTQSGPVIGFFFFVSDIELADDCLLQATDVEMPNAEAEGAVDQPANDAGYADDQLFQPAGPGFAVDSSFQPADASCGGIDYLFQALNGQHPQAAATSRTTQHLFTAEAHRAVQEFFIADDQAANENTTHQASTDNEGDWQLSLYPRQSLV</sequence>
<name>A0ACD3ZNU8_FUSSC</name>
<accession>A0ACD3ZNU8</accession>
<proteinExistence type="predicted"/>
<gene>
    <name evidence="1" type="ORF">LCI18_013710</name>
</gene>
<organism evidence="1 2">
    <name type="scientific">Fusarium solani subsp. cucurbitae</name>
    <name type="common">Neocosmosporum cucurbitae</name>
    <dbReference type="NCBI Taxonomy" id="2747967"/>
    <lineage>
        <taxon>Eukaryota</taxon>
        <taxon>Fungi</taxon>
        <taxon>Dikarya</taxon>
        <taxon>Ascomycota</taxon>
        <taxon>Pezizomycotina</taxon>
        <taxon>Sordariomycetes</taxon>
        <taxon>Hypocreomycetidae</taxon>
        <taxon>Hypocreales</taxon>
        <taxon>Nectriaceae</taxon>
        <taxon>Fusarium</taxon>
        <taxon>Fusarium solani species complex</taxon>
    </lineage>
</organism>
<dbReference type="EMBL" id="CP090040">
    <property type="protein sequence ID" value="UPL02776.1"/>
    <property type="molecule type" value="Genomic_DNA"/>
</dbReference>
<protein>
    <submittedName>
        <fullName evidence="1">Uncharacterized protein</fullName>
    </submittedName>
</protein>
<reference evidence="1" key="1">
    <citation type="submission" date="2021-11" db="EMBL/GenBank/DDBJ databases">
        <title>Fusarium solani-melongenae Genome sequencing and assembly.</title>
        <authorList>
            <person name="Xie S."/>
            <person name="Huang L."/>
            <person name="Zhang X."/>
        </authorList>
    </citation>
    <scope>NUCLEOTIDE SEQUENCE</scope>
    <source>
        <strain evidence="1">CRI 24-3</strain>
    </source>
</reference>
<keyword evidence="2" id="KW-1185">Reference proteome</keyword>
<evidence type="ECO:0000313" key="2">
    <source>
        <dbReference type="Proteomes" id="UP000830768"/>
    </source>
</evidence>